<evidence type="ECO:0000256" key="4">
    <source>
        <dbReference type="ARBA" id="ARBA00023163"/>
    </source>
</evidence>
<dbReference type="InterPro" id="IPR039622">
    <property type="entry name" value="MBD10/11"/>
</dbReference>
<reference evidence="8 9" key="1">
    <citation type="journal article" date="2023" name="BMC Biotechnol.">
        <title>Vitis rotundifolia cv Carlos genome sequencing.</title>
        <authorList>
            <person name="Huff M."/>
            <person name="Hulse-Kemp A."/>
            <person name="Scheffler B."/>
            <person name="Youngblood R."/>
            <person name="Simpson S."/>
            <person name="Babiker E."/>
            <person name="Staton M."/>
        </authorList>
    </citation>
    <scope>NUCLEOTIDE SEQUENCE [LARGE SCALE GENOMIC DNA]</scope>
    <source>
        <tissue evidence="8">Leaf</tissue>
    </source>
</reference>
<evidence type="ECO:0000259" key="7">
    <source>
        <dbReference type="PROSITE" id="PS50982"/>
    </source>
</evidence>
<dbReference type="EMBL" id="JARBHA010000009">
    <property type="protein sequence ID" value="KAJ9692675.1"/>
    <property type="molecule type" value="Genomic_DNA"/>
</dbReference>
<feature type="region of interest" description="Disordered" evidence="6">
    <location>
        <begin position="1"/>
        <end position="27"/>
    </location>
</feature>
<evidence type="ECO:0000256" key="5">
    <source>
        <dbReference type="ARBA" id="ARBA00023242"/>
    </source>
</evidence>
<dbReference type="AlphaFoldDB" id="A0AA38ZPQ1"/>
<proteinExistence type="predicted"/>
<organism evidence="8 9">
    <name type="scientific">Vitis rotundifolia</name>
    <name type="common">Muscadine grape</name>
    <dbReference type="NCBI Taxonomy" id="103349"/>
    <lineage>
        <taxon>Eukaryota</taxon>
        <taxon>Viridiplantae</taxon>
        <taxon>Streptophyta</taxon>
        <taxon>Embryophyta</taxon>
        <taxon>Tracheophyta</taxon>
        <taxon>Spermatophyta</taxon>
        <taxon>Magnoliopsida</taxon>
        <taxon>eudicotyledons</taxon>
        <taxon>Gunneridae</taxon>
        <taxon>Pentapetalae</taxon>
        <taxon>rosids</taxon>
        <taxon>Vitales</taxon>
        <taxon>Vitaceae</taxon>
        <taxon>Viteae</taxon>
        <taxon>Vitis</taxon>
    </lineage>
</organism>
<dbReference type="SUPFAM" id="SSF54171">
    <property type="entry name" value="DNA-binding domain"/>
    <property type="match status" value="1"/>
</dbReference>
<accession>A0AA38ZPQ1</accession>
<evidence type="ECO:0000313" key="9">
    <source>
        <dbReference type="Proteomes" id="UP001168098"/>
    </source>
</evidence>
<evidence type="ECO:0000256" key="6">
    <source>
        <dbReference type="SAM" id="MobiDB-lite"/>
    </source>
</evidence>
<comment type="caution">
    <text evidence="8">The sequence shown here is derived from an EMBL/GenBank/DDBJ whole genome shotgun (WGS) entry which is preliminary data.</text>
</comment>
<protein>
    <recommendedName>
        <fullName evidence="7">MBD domain-containing protein</fullName>
    </recommendedName>
</protein>
<keyword evidence="3" id="KW-0238">DNA-binding</keyword>
<dbReference type="GO" id="GO:0005634">
    <property type="term" value="C:nucleus"/>
    <property type="evidence" value="ECO:0007669"/>
    <property type="project" value="UniProtKB-SubCell"/>
</dbReference>
<evidence type="ECO:0000313" key="8">
    <source>
        <dbReference type="EMBL" id="KAJ9692675.1"/>
    </source>
</evidence>
<feature type="compositionally biased region" description="Basic and acidic residues" evidence="6">
    <location>
        <begin position="270"/>
        <end position="305"/>
    </location>
</feature>
<feature type="region of interest" description="Disordered" evidence="6">
    <location>
        <begin position="49"/>
        <end position="153"/>
    </location>
</feature>
<feature type="region of interest" description="Disordered" evidence="6">
    <location>
        <begin position="166"/>
        <end position="325"/>
    </location>
</feature>
<evidence type="ECO:0000256" key="3">
    <source>
        <dbReference type="ARBA" id="ARBA00023125"/>
    </source>
</evidence>
<evidence type="ECO:0000256" key="2">
    <source>
        <dbReference type="ARBA" id="ARBA00023015"/>
    </source>
</evidence>
<gene>
    <name evidence="8" type="ORF">PVL29_011656</name>
</gene>
<keyword evidence="2" id="KW-0805">Transcription regulation</keyword>
<dbReference type="PROSITE" id="PS50982">
    <property type="entry name" value="MBD"/>
    <property type="match status" value="1"/>
</dbReference>
<feature type="compositionally biased region" description="Low complexity" evidence="6">
    <location>
        <begin position="195"/>
        <end position="207"/>
    </location>
</feature>
<keyword evidence="4" id="KW-0804">Transcription</keyword>
<comment type="subcellular location">
    <subcellularLocation>
        <location evidence="1">Nucleus</location>
    </subcellularLocation>
</comment>
<dbReference type="Gene3D" id="3.30.890.10">
    <property type="entry name" value="Methyl-cpg-binding Protein 2, Chain A"/>
    <property type="match status" value="1"/>
</dbReference>
<dbReference type="PANTHER" id="PTHR33729">
    <property type="entry name" value="METHYL-CPG BINDING DOMAIN CONTAINING PROTEIN, EXPRESSED"/>
    <property type="match status" value="1"/>
</dbReference>
<dbReference type="GO" id="GO:0003677">
    <property type="term" value="F:DNA binding"/>
    <property type="evidence" value="ECO:0007669"/>
    <property type="project" value="UniProtKB-KW"/>
</dbReference>
<keyword evidence="9" id="KW-1185">Reference proteome</keyword>
<dbReference type="Pfam" id="PF01429">
    <property type="entry name" value="MBD"/>
    <property type="match status" value="1"/>
</dbReference>
<evidence type="ECO:0000256" key="1">
    <source>
        <dbReference type="ARBA" id="ARBA00004123"/>
    </source>
</evidence>
<feature type="domain" description="MBD" evidence="7">
    <location>
        <begin position="4"/>
        <end position="73"/>
    </location>
</feature>
<dbReference type="InterPro" id="IPR001739">
    <property type="entry name" value="Methyl_CpG_DNA-bd"/>
</dbReference>
<sequence length="325" mass="35261">MASQDEVVSMELPAPPSWKKMFMPKKGTPRKNEIVFIAPTGEEINSRKQLEQYLKSHPGNPAISEFDWGTGETPRRSARISEKAKATPPAESEPPKKRGRKSSGSKKDGKETEAATEEKEGKKEISMQDADVTEKANAESEKDVSKEIQVENGVKTVAEADQVKNLDVNMEEAGPVEAIDGKDEKIQSDTGDSKVAAAETEVVSAEEAQGEKEVKKQEVAEAVAVDEPANKAGAEVTQKEGDKLETSVTVELNEAVNKDKPNGLGIAPEEEVKEKQEVPDNDGKCKFQVEENGKKLEGDVTEKGKVNQMQRADTPQHPAPSPVSC</sequence>
<keyword evidence="5" id="KW-0539">Nucleus</keyword>
<dbReference type="PANTHER" id="PTHR33729:SF12">
    <property type="entry name" value="MBD DOMAIN-CONTAINING PROTEIN"/>
    <property type="match status" value="1"/>
</dbReference>
<name>A0AA38ZPQ1_VITRO</name>
<feature type="compositionally biased region" description="Basic and acidic residues" evidence="6">
    <location>
        <begin position="105"/>
        <end position="149"/>
    </location>
</feature>
<feature type="compositionally biased region" description="Basic and acidic residues" evidence="6">
    <location>
        <begin position="209"/>
        <end position="219"/>
    </location>
</feature>
<dbReference type="Proteomes" id="UP001168098">
    <property type="component" value="Unassembled WGS sequence"/>
</dbReference>
<feature type="compositionally biased region" description="Basic and acidic residues" evidence="6">
    <location>
        <begin position="73"/>
        <end position="85"/>
    </location>
</feature>
<dbReference type="InterPro" id="IPR016177">
    <property type="entry name" value="DNA-bd_dom_sf"/>
</dbReference>